<dbReference type="RefSeq" id="WP_029632270.1">
    <property type="nucleotide sequence ID" value="NZ_JACJTA010000009.1"/>
</dbReference>
<dbReference type="EMBL" id="JACJTA010000009">
    <property type="protein sequence ID" value="MBD2604137.1"/>
    <property type="molecule type" value="Genomic_DNA"/>
</dbReference>
<evidence type="ECO:0000313" key="3">
    <source>
        <dbReference type="EMBL" id="MBD2604137.1"/>
    </source>
</evidence>
<reference evidence="3 4" key="1">
    <citation type="journal article" date="2020" name="ISME J.">
        <title>Comparative genomics reveals insights into cyanobacterial evolution and habitat adaptation.</title>
        <authorList>
            <person name="Chen M.Y."/>
            <person name="Teng W.K."/>
            <person name="Zhao L."/>
            <person name="Hu C.X."/>
            <person name="Zhou Y.K."/>
            <person name="Han B.P."/>
            <person name="Song L.R."/>
            <person name="Shu W.S."/>
        </authorList>
    </citation>
    <scope>NUCLEOTIDE SEQUENCE [LARGE SCALE GENOMIC DNA]</scope>
    <source>
        <strain evidence="3 4">FACHB-248</strain>
    </source>
</reference>
<evidence type="ECO:0000256" key="1">
    <source>
        <dbReference type="SAM" id="MobiDB-lite"/>
    </source>
</evidence>
<organism evidence="3 4">
    <name type="scientific">Scytonema hofmannii FACHB-248</name>
    <dbReference type="NCBI Taxonomy" id="1842502"/>
    <lineage>
        <taxon>Bacteria</taxon>
        <taxon>Bacillati</taxon>
        <taxon>Cyanobacteriota</taxon>
        <taxon>Cyanophyceae</taxon>
        <taxon>Nostocales</taxon>
        <taxon>Scytonemataceae</taxon>
        <taxon>Scytonema</taxon>
    </lineage>
</organism>
<dbReference type="PANTHER" id="PTHR46844">
    <property type="entry name" value="SLR5058 PROTEIN"/>
    <property type="match status" value="1"/>
</dbReference>
<evidence type="ECO:0000259" key="2">
    <source>
        <dbReference type="PROSITE" id="PS50837"/>
    </source>
</evidence>
<dbReference type="Gene3D" id="3.40.50.300">
    <property type="entry name" value="P-loop containing nucleotide triphosphate hydrolases"/>
    <property type="match status" value="1"/>
</dbReference>
<gene>
    <name evidence="3" type="ORF">H6G81_06255</name>
</gene>
<dbReference type="InterPro" id="IPR027417">
    <property type="entry name" value="P-loop_NTPase"/>
</dbReference>
<dbReference type="Proteomes" id="UP000660380">
    <property type="component" value="Unassembled WGS sequence"/>
</dbReference>
<evidence type="ECO:0000313" key="4">
    <source>
        <dbReference type="Proteomes" id="UP000660380"/>
    </source>
</evidence>
<sequence length="1359" mass="157319">MLPNDFEGMAQALLEKTYRIGGNLIQFGSGKDGGREATWTQPPDHPEYSRPANQNSDIPKEWVFQVKYHDLDQRGWSVARDAVIEDLEKELEKIFHKYKVPCHAYVMITNVPFTGAINVGTRDKVTAIAQKWKKHIPNIYVWDAADLSRMLDANESVRTAYIDTILTGDTLKAIYKEANFKGDRRKSAFKAYLKFVTEREGTARAEEAGDKADLPLAEVFIDLTLKTRDSKRERSIEWLKEENRLKDSSTSTLLPENLTQVRASFALFLADGPYILLLGGPGLGKSTLTQFLALYQAARTFPSNLALRLAGRLKLPDGMNAEDLDAYVRPRFPFRVELRRYARWMSEQQQNQRTSELARYIAEALINANTSSTLEMDDVFDLASQDPILLILDGLDEVPNPETRQQIIENLQTFLLRVDSEQGDIQVILSSRPKGYSGEFEGFEPITWELNELERSDFDEYCAQWLKNRIRDEDERSEAKERISRGMMSEEVQRLARSLLQATVILTIVQGKIEIPHQRHILYKKYVEVIFDREKNKSQIVSERGNELLRLHERVGYELHCKMEQTRIEALDRDTFRNYVLNVLENYSGTELGKKTLRDVADEIIDAATDRLCLLVGKGKDQTDVDFVVQQFREYFAAVYLFNHPNADPDKVFAMLVRRGAYWAYVLQFYVAQASPNQQLGWVKNIDDQDDNENSAEAIVEATRTRRSVLNILPEFSLQSNTSLERILKIIFSKKTRWTWLEQESPIEILQLRSNFNRKTLWKLFYNFSTEDKATLVVELWLLARLSSGHPEDLKNICDKIQNLLEQENTRQVAIFIALQHDLKVNLINSAISEVETAFEEYRYKEIRKQTYNGKHQLSNIFSYQTKEKQCELILSRLGSWVDKDFFIMSKSAWKIIFPEVGLSFFDREISLLIIPYLCRNSKSLQALKSLSDKLGKIEGVYAEYLRHIVQAIQEPTNSALDNKARTIEKQIQEKISLKWRTENVLGPPVSAFSSVEEWEEFKRELRRVSSDQAKWIAKNGDFHKTESLWTALFFHPDHWPLLVAEGLITEQEYKYLLSTPLVNILKVPVTPLNIFEGISRRTAGTPAIPFSKIIRVALNIVEKEGIERITKARGLEGFLWRRRIHSVTIEEAENLLCQANMLPPLPSIWAGAILRLCLDIPELNLDILLEFWDKNEIGKPRFIYFPEDKLSDKHNQLLEKLLSSSRASALRLGIAIVAYGRPNKKIQTRLRDRLLSESFSYLNSDDTPYAFYQTLFNLDPSLEEFSLWLEPEVLYRMCNKPWMLDQLRRRFSSATDPKYQLSHEQLRQHLSSFIIQRSDYPQTVVLGALEAILKIDETNLSPLHNTMWQQCLEEDNRF</sequence>
<keyword evidence="4" id="KW-1185">Reference proteome</keyword>
<proteinExistence type="predicted"/>
<dbReference type="SUPFAM" id="SSF52540">
    <property type="entry name" value="P-loop containing nucleoside triphosphate hydrolases"/>
    <property type="match status" value="1"/>
</dbReference>
<dbReference type="InterPro" id="IPR007111">
    <property type="entry name" value="NACHT_NTPase"/>
</dbReference>
<dbReference type="PROSITE" id="PS50837">
    <property type="entry name" value="NACHT"/>
    <property type="match status" value="1"/>
</dbReference>
<dbReference type="PANTHER" id="PTHR46844:SF1">
    <property type="entry name" value="SLR5058 PROTEIN"/>
    <property type="match status" value="1"/>
</dbReference>
<comment type="caution">
    <text evidence="3">The sequence shown here is derived from an EMBL/GenBank/DDBJ whole genome shotgun (WGS) entry which is preliminary data.</text>
</comment>
<feature type="region of interest" description="Disordered" evidence="1">
    <location>
        <begin position="29"/>
        <end position="55"/>
    </location>
</feature>
<name>A0ABR8GL74_9CYAN</name>
<accession>A0ABR8GL74</accession>
<protein>
    <recommendedName>
        <fullName evidence="2">NACHT domain-containing protein</fullName>
    </recommendedName>
</protein>
<feature type="domain" description="NACHT" evidence="2">
    <location>
        <begin position="273"/>
        <end position="433"/>
    </location>
</feature>